<dbReference type="SUPFAM" id="SSF46785">
    <property type="entry name" value="Winged helix' DNA-binding domain"/>
    <property type="match status" value="1"/>
</dbReference>
<protein>
    <submittedName>
        <fullName evidence="5">MarR family transcriptional regulator</fullName>
    </submittedName>
</protein>
<keyword evidence="3" id="KW-0804">Transcription</keyword>
<dbReference type="GO" id="GO:0003677">
    <property type="term" value="F:DNA binding"/>
    <property type="evidence" value="ECO:0007669"/>
    <property type="project" value="UniProtKB-KW"/>
</dbReference>
<name>A0AAX2ZGE2_9FIRM</name>
<evidence type="ECO:0000313" key="6">
    <source>
        <dbReference type="Proteomes" id="UP001198983"/>
    </source>
</evidence>
<dbReference type="InterPro" id="IPR036390">
    <property type="entry name" value="WH_DNA-bd_sf"/>
</dbReference>
<proteinExistence type="predicted"/>
<dbReference type="Proteomes" id="UP001198983">
    <property type="component" value="Chromosome"/>
</dbReference>
<dbReference type="KEGG" id="tem:JW646_16085"/>
<dbReference type="PROSITE" id="PS50995">
    <property type="entry name" value="HTH_MARR_2"/>
    <property type="match status" value="1"/>
</dbReference>
<dbReference type="GO" id="GO:0003700">
    <property type="term" value="F:DNA-binding transcription factor activity"/>
    <property type="evidence" value="ECO:0007669"/>
    <property type="project" value="InterPro"/>
</dbReference>
<evidence type="ECO:0000256" key="1">
    <source>
        <dbReference type="ARBA" id="ARBA00023015"/>
    </source>
</evidence>
<gene>
    <name evidence="5" type="ORF">JW646_16085</name>
</gene>
<dbReference type="EMBL" id="CP081135">
    <property type="protein sequence ID" value="UEL47134.1"/>
    <property type="molecule type" value="Genomic_DNA"/>
</dbReference>
<dbReference type="PANTHER" id="PTHR42756">
    <property type="entry name" value="TRANSCRIPTIONAL REGULATOR, MARR"/>
    <property type="match status" value="1"/>
</dbReference>
<keyword evidence="1" id="KW-0805">Transcription regulation</keyword>
<evidence type="ECO:0000256" key="2">
    <source>
        <dbReference type="ARBA" id="ARBA00023125"/>
    </source>
</evidence>
<dbReference type="Pfam" id="PF12802">
    <property type="entry name" value="MarR_2"/>
    <property type="match status" value="1"/>
</dbReference>
<dbReference type="InterPro" id="IPR036388">
    <property type="entry name" value="WH-like_DNA-bd_sf"/>
</dbReference>
<evidence type="ECO:0000256" key="3">
    <source>
        <dbReference type="ARBA" id="ARBA00023163"/>
    </source>
</evidence>
<organism evidence="5 6">
    <name type="scientific">Terrisporobacter hibernicus</name>
    <dbReference type="NCBI Taxonomy" id="2813371"/>
    <lineage>
        <taxon>Bacteria</taxon>
        <taxon>Bacillati</taxon>
        <taxon>Bacillota</taxon>
        <taxon>Clostridia</taxon>
        <taxon>Peptostreptococcales</taxon>
        <taxon>Peptostreptococcaceae</taxon>
        <taxon>Terrisporobacter</taxon>
    </lineage>
</organism>
<accession>A0AAX2ZGE2</accession>
<dbReference type="InterPro" id="IPR023187">
    <property type="entry name" value="Tscrpt_reg_MarR-type_CS"/>
</dbReference>
<dbReference type="PROSITE" id="PS01117">
    <property type="entry name" value="HTH_MARR_1"/>
    <property type="match status" value="1"/>
</dbReference>
<evidence type="ECO:0000313" key="5">
    <source>
        <dbReference type="EMBL" id="UEL47134.1"/>
    </source>
</evidence>
<dbReference type="InterPro" id="IPR000835">
    <property type="entry name" value="HTH_MarR-typ"/>
</dbReference>
<feature type="domain" description="HTH marR-type" evidence="4">
    <location>
        <begin position="4"/>
        <end position="142"/>
    </location>
</feature>
<keyword evidence="2" id="KW-0238">DNA-binding</keyword>
<sequence>MTNKNKLGLHISKINHIISRKMDSAVINAIDDSLTVSQAYVIDFISMKGENQEIFQKDLEKEFDLKRSSISLMLNNMEKSDLIKRVPVAEDGRLKKIILTNKSKKLYKEISMAIDSIENKLCESITSQEMKVFKTVLDKIRNNLE</sequence>
<dbReference type="PANTHER" id="PTHR42756:SF1">
    <property type="entry name" value="TRANSCRIPTIONAL REPRESSOR OF EMRAB OPERON"/>
    <property type="match status" value="1"/>
</dbReference>
<dbReference type="SMART" id="SM00347">
    <property type="entry name" value="HTH_MARR"/>
    <property type="match status" value="1"/>
</dbReference>
<keyword evidence="6" id="KW-1185">Reference proteome</keyword>
<evidence type="ECO:0000259" key="4">
    <source>
        <dbReference type="PROSITE" id="PS50995"/>
    </source>
</evidence>
<dbReference type="AlphaFoldDB" id="A0AAX2ZGE2"/>
<reference evidence="5 6" key="1">
    <citation type="journal article" date="2023" name="Int. J. Syst. Evol. Microbiol.">
        <title>Terrisporobacter hibernicus sp. nov., isolated from bovine faeces in Northern Ireland.</title>
        <authorList>
            <person name="Mitchell M."/>
            <person name="Nguyen S.V."/>
            <person name="Connor M."/>
            <person name="Fairley D.J."/>
            <person name="Donoghue O."/>
            <person name="Marshall H."/>
            <person name="Koolman L."/>
            <person name="McMullan G."/>
            <person name="Schaffer K.E."/>
            <person name="McGrath J.W."/>
            <person name="Fanning S."/>
        </authorList>
    </citation>
    <scope>NUCLEOTIDE SEQUENCE [LARGE SCALE GENOMIC DNA]</scope>
    <source>
        <strain evidence="5 6">MCA3</strain>
    </source>
</reference>
<dbReference type="Gene3D" id="1.10.10.10">
    <property type="entry name" value="Winged helix-like DNA-binding domain superfamily/Winged helix DNA-binding domain"/>
    <property type="match status" value="1"/>
</dbReference>
<dbReference type="PRINTS" id="PR00598">
    <property type="entry name" value="HTHMARR"/>
</dbReference>
<dbReference type="RefSeq" id="WP_148556479.1">
    <property type="nucleotide sequence ID" value="NZ_CP081135.1"/>
</dbReference>